<dbReference type="AlphaFoldDB" id="A0AAW5EZS1"/>
<feature type="domain" description="Histidine kinase" evidence="11">
    <location>
        <begin position="413"/>
        <end position="529"/>
    </location>
</feature>
<evidence type="ECO:0000256" key="8">
    <source>
        <dbReference type="SAM" id="Coils"/>
    </source>
</evidence>
<feature type="domain" description="HAMP" evidence="12">
    <location>
        <begin position="258"/>
        <end position="310"/>
    </location>
</feature>
<dbReference type="InterPro" id="IPR036890">
    <property type="entry name" value="HATPase_C_sf"/>
</dbReference>
<keyword evidence="7" id="KW-0902">Two-component regulatory system</keyword>
<accession>A0AAW5EZS1</accession>
<dbReference type="InterPro" id="IPR005467">
    <property type="entry name" value="His_kinase_dom"/>
</dbReference>
<dbReference type="PROSITE" id="PS50109">
    <property type="entry name" value="HIS_KIN"/>
    <property type="match status" value="1"/>
</dbReference>
<dbReference type="SUPFAM" id="SSF158472">
    <property type="entry name" value="HAMP domain-like"/>
    <property type="match status" value="1"/>
</dbReference>
<keyword evidence="8" id="KW-0175">Coiled coil</keyword>
<comment type="catalytic activity">
    <reaction evidence="1">
        <text>ATP + protein L-histidine = ADP + protein N-phospho-L-histidine.</text>
        <dbReference type="EC" id="2.7.13.3"/>
    </reaction>
</comment>
<evidence type="ECO:0000256" key="6">
    <source>
        <dbReference type="ARBA" id="ARBA00022777"/>
    </source>
</evidence>
<keyword evidence="5" id="KW-0808">Transferase</keyword>
<sequence length="531" mass="60087">MKAEDSSQMTEEQSLFTTRKTAAGNRYEEQPEERKKGLRKLTLKLRLTLLLFVIAIPLTGMVLGILGMIRNYSNSYKNIMANLKTANEYNLKFKEDMEYSMYRVMIGLIDAGQFENGDIIEGMSRYATVVKNPINMINSARFAFDNTIERTPGSDSDIKIRGILSCLDSLENAVSKMIDNSKKPGTYDENFSIWENDIQGLCSMIQDYITQYTYYEILKMEDLQKELEVHTKQIVGGFLAILAGVLTVGFTLSVMITKSVTNPINNLKQTAERLGRGELEARARMCGLEEINVLARTLNRMSDEIAGLMEKTKQEQKSLREAELKLHQEQINPHFLYNTLDSIVWMAEGGNNHQVVEMTTDLSDFFRTVLSGGNDFITIAEEETHIRSYLKIQKIRYEDILDYNINIEPSIKDKIVLKMILQPIVENALYHGIKNKRGGGTITVRGYEDRNGIVFEVEDDGIGMDGPALHSLREKLKGNRNMEVKKKGGFGLNNVAQRIRMYYGEGADITVESEKDIGTCIKVYLGVTAAV</sequence>
<evidence type="ECO:0000313" key="15">
    <source>
        <dbReference type="Proteomes" id="UP001203136"/>
    </source>
</evidence>
<dbReference type="InterPro" id="IPR010559">
    <property type="entry name" value="Sig_transdc_His_kin_internal"/>
</dbReference>
<dbReference type="InterPro" id="IPR050640">
    <property type="entry name" value="Bact_2-comp_sensor_kinase"/>
</dbReference>
<dbReference type="Pfam" id="PF02518">
    <property type="entry name" value="HATPase_c"/>
    <property type="match status" value="1"/>
</dbReference>
<feature type="coiled-coil region" evidence="8">
    <location>
        <begin position="291"/>
        <end position="325"/>
    </location>
</feature>
<dbReference type="GeneID" id="57967296"/>
<evidence type="ECO:0000256" key="5">
    <source>
        <dbReference type="ARBA" id="ARBA00022679"/>
    </source>
</evidence>
<feature type="transmembrane region" description="Helical" evidence="10">
    <location>
        <begin position="234"/>
        <end position="256"/>
    </location>
</feature>
<evidence type="ECO:0000256" key="10">
    <source>
        <dbReference type="SAM" id="Phobius"/>
    </source>
</evidence>
<evidence type="ECO:0000256" key="1">
    <source>
        <dbReference type="ARBA" id="ARBA00000085"/>
    </source>
</evidence>
<organism evidence="13 15">
    <name type="scientific">Clostridium symbiosum</name>
    <name type="common">Bacteroides symbiosus</name>
    <dbReference type="NCBI Taxonomy" id="1512"/>
    <lineage>
        <taxon>Bacteria</taxon>
        <taxon>Bacillati</taxon>
        <taxon>Bacillota</taxon>
        <taxon>Clostridia</taxon>
        <taxon>Lachnospirales</taxon>
        <taxon>Lachnospiraceae</taxon>
        <taxon>Otoolea</taxon>
    </lineage>
</organism>
<dbReference type="RefSeq" id="WP_003504918.1">
    <property type="nucleotide sequence ID" value="NZ_BAABZD010000013.1"/>
</dbReference>
<protein>
    <recommendedName>
        <fullName evidence="3">histidine kinase</fullName>
        <ecNumber evidence="3">2.7.13.3</ecNumber>
    </recommendedName>
</protein>
<comment type="subcellular location">
    <subcellularLocation>
        <location evidence="2">Membrane</location>
    </subcellularLocation>
</comment>
<keyword evidence="4" id="KW-0597">Phosphoprotein</keyword>
<dbReference type="SMART" id="SM00304">
    <property type="entry name" value="HAMP"/>
    <property type="match status" value="1"/>
</dbReference>
<dbReference type="SUPFAM" id="SSF55874">
    <property type="entry name" value="ATPase domain of HSP90 chaperone/DNA topoisomerase II/histidine kinase"/>
    <property type="match status" value="1"/>
</dbReference>
<dbReference type="Proteomes" id="UP001300871">
    <property type="component" value="Unassembled WGS sequence"/>
</dbReference>
<evidence type="ECO:0000256" key="2">
    <source>
        <dbReference type="ARBA" id="ARBA00004370"/>
    </source>
</evidence>
<dbReference type="Pfam" id="PF00672">
    <property type="entry name" value="HAMP"/>
    <property type="match status" value="1"/>
</dbReference>
<feature type="compositionally biased region" description="Polar residues" evidence="9">
    <location>
        <begin position="1"/>
        <end position="20"/>
    </location>
</feature>
<comment type="caution">
    <text evidence="13">The sequence shown here is derived from an EMBL/GenBank/DDBJ whole genome shotgun (WGS) entry which is preliminary data.</text>
</comment>
<dbReference type="EC" id="2.7.13.3" evidence="3"/>
<dbReference type="EMBL" id="JAINVB010000001">
    <property type="protein sequence ID" value="MCK0084840.1"/>
    <property type="molecule type" value="Genomic_DNA"/>
</dbReference>
<dbReference type="SMART" id="SM00387">
    <property type="entry name" value="HATPase_c"/>
    <property type="match status" value="1"/>
</dbReference>
<dbReference type="PROSITE" id="PS50885">
    <property type="entry name" value="HAMP"/>
    <property type="match status" value="1"/>
</dbReference>
<dbReference type="CDD" id="cd06225">
    <property type="entry name" value="HAMP"/>
    <property type="match status" value="1"/>
</dbReference>
<reference evidence="14" key="2">
    <citation type="submission" date="2023-01" db="EMBL/GenBank/DDBJ databases">
        <title>Human gut microbiome strain richness.</title>
        <authorList>
            <person name="Chen-Liaw A."/>
        </authorList>
    </citation>
    <scope>NUCLEOTIDE SEQUENCE</scope>
    <source>
        <strain evidence="14">B1_m1001713B170214d0_201011</strain>
    </source>
</reference>
<keyword evidence="10" id="KW-0472">Membrane</keyword>
<dbReference type="PANTHER" id="PTHR34220">
    <property type="entry name" value="SENSOR HISTIDINE KINASE YPDA"/>
    <property type="match status" value="1"/>
</dbReference>
<reference evidence="13" key="1">
    <citation type="journal article" date="2022" name="Cell Host Microbe">
        <title>Colonization of the live biotherapeutic product VE303 and modulation of the microbiota and metabolites in healthy volunteers.</title>
        <authorList>
            <person name="Dsouza M."/>
            <person name="Menon R."/>
            <person name="Crossette E."/>
            <person name="Bhattarai S.K."/>
            <person name="Schneider J."/>
            <person name="Kim Y.G."/>
            <person name="Reddy S."/>
            <person name="Caballero S."/>
            <person name="Felix C."/>
            <person name="Cornacchione L."/>
            <person name="Hendrickson J."/>
            <person name="Watson A.R."/>
            <person name="Minot S.S."/>
            <person name="Greenfield N."/>
            <person name="Schopf L."/>
            <person name="Szabady R."/>
            <person name="Patarroyo J."/>
            <person name="Smith W."/>
            <person name="Harrison P."/>
            <person name="Kuijper E.J."/>
            <person name="Kelly C.P."/>
            <person name="Olle B."/>
            <person name="Bobilev D."/>
            <person name="Silber J.L."/>
            <person name="Bucci V."/>
            <person name="Roberts B."/>
            <person name="Faith J."/>
            <person name="Norman J.M."/>
        </authorList>
    </citation>
    <scope>NUCLEOTIDE SEQUENCE</scope>
    <source>
        <strain evidence="13">VE303-04</strain>
    </source>
</reference>
<gene>
    <name evidence="13" type="ORF">K5I21_02890</name>
    <name evidence="14" type="ORF">PM006_21905</name>
</gene>
<dbReference type="Gene3D" id="6.10.340.10">
    <property type="match status" value="1"/>
</dbReference>
<evidence type="ECO:0000259" key="11">
    <source>
        <dbReference type="PROSITE" id="PS50109"/>
    </source>
</evidence>
<feature type="transmembrane region" description="Helical" evidence="10">
    <location>
        <begin position="47"/>
        <end position="69"/>
    </location>
</feature>
<feature type="region of interest" description="Disordered" evidence="9">
    <location>
        <begin position="1"/>
        <end position="33"/>
    </location>
</feature>
<dbReference type="Gene3D" id="3.30.565.10">
    <property type="entry name" value="Histidine kinase-like ATPase, C-terminal domain"/>
    <property type="match status" value="1"/>
</dbReference>
<dbReference type="PANTHER" id="PTHR34220:SF7">
    <property type="entry name" value="SENSOR HISTIDINE KINASE YPDA"/>
    <property type="match status" value="1"/>
</dbReference>
<dbReference type="Proteomes" id="UP001203136">
    <property type="component" value="Unassembled WGS sequence"/>
</dbReference>
<dbReference type="EMBL" id="JAQLGM010000099">
    <property type="protein sequence ID" value="MDB2002865.1"/>
    <property type="molecule type" value="Genomic_DNA"/>
</dbReference>
<evidence type="ECO:0000256" key="3">
    <source>
        <dbReference type="ARBA" id="ARBA00012438"/>
    </source>
</evidence>
<keyword evidence="10" id="KW-0812">Transmembrane</keyword>
<dbReference type="InterPro" id="IPR003594">
    <property type="entry name" value="HATPase_dom"/>
</dbReference>
<dbReference type="GO" id="GO:0000155">
    <property type="term" value="F:phosphorelay sensor kinase activity"/>
    <property type="evidence" value="ECO:0007669"/>
    <property type="project" value="InterPro"/>
</dbReference>
<proteinExistence type="predicted"/>
<evidence type="ECO:0000256" key="7">
    <source>
        <dbReference type="ARBA" id="ARBA00023012"/>
    </source>
</evidence>
<keyword evidence="6 13" id="KW-0418">Kinase</keyword>
<name>A0AAW5EZS1_CLOSY</name>
<evidence type="ECO:0000313" key="14">
    <source>
        <dbReference type="EMBL" id="MDB2002865.1"/>
    </source>
</evidence>
<evidence type="ECO:0000313" key="13">
    <source>
        <dbReference type="EMBL" id="MCK0084840.1"/>
    </source>
</evidence>
<dbReference type="GO" id="GO:0016020">
    <property type="term" value="C:membrane"/>
    <property type="evidence" value="ECO:0007669"/>
    <property type="project" value="UniProtKB-SubCell"/>
</dbReference>
<dbReference type="Pfam" id="PF06580">
    <property type="entry name" value="His_kinase"/>
    <property type="match status" value="1"/>
</dbReference>
<evidence type="ECO:0000256" key="9">
    <source>
        <dbReference type="SAM" id="MobiDB-lite"/>
    </source>
</evidence>
<dbReference type="InterPro" id="IPR003660">
    <property type="entry name" value="HAMP_dom"/>
</dbReference>
<evidence type="ECO:0000259" key="12">
    <source>
        <dbReference type="PROSITE" id="PS50885"/>
    </source>
</evidence>
<evidence type="ECO:0000256" key="4">
    <source>
        <dbReference type="ARBA" id="ARBA00022553"/>
    </source>
</evidence>
<keyword evidence="10" id="KW-1133">Transmembrane helix</keyword>